<protein>
    <submittedName>
        <fullName evidence="1">Type II site-specific deoxyribonuclease</fullName>
        <ecNumber evidence="1">3.1.21.4</ecNumber>
    </submittedName>
</protein>
<reference evidence="2" key="2">
    <citation type="submission" date="2011-04" db="EMBL/GenBank/DDBJ databases">
        <title>The complete genome of chromosome of Treponema succinifaciens DSM 2489.</title>
        <authorList>
            <person name="Lucas S."/>
            <person name="Copeland A."/>
            <person name="Lapidus A."/>
            <person name="Bruce D."/>
            <person name="Goodwin L."/>
            <person name="Pitluck S."/>
            <person name="Peters L."/>
            <person name="Kyrpides N."/>
            <person name="Mavromatis K."/>
            <person name="Ivanova N."/>
            <person name="Ovchinnikova G."/>
            <person name="Teshima H."/>
            <person name="Detter J.C."/>
            <person name="Tapia R."/>
            <person name="Han C."/>
            <person name="Land M."/>
            <person name="Hauser L."/>
            <person name="Markowitz V."/>
            <person name="Cheng J.-F."/>
            <person name="Hugenholtz P."/>
            <person name="Woyke T."/>
            <person name="Wu D."/>
            <person name="Gronow S."/>
            <person name="Wellnitz S."/>
            <person name="Brambilla E."/>
            <person name="Klenk H.-P."/>
            <person name="Eisen J.A."/>
        </authorList>
    </citation>
    <scope>NUCLEOTIDE SEQUENCE [LARGE SCALE GENOMIC DNA]</scope>
    <source>
        <strain evidence="2">ATCC 33096 / DSM 2489 / 6091</strain>
    </source>
</reference>
<dbReference type="InterPro" id="IPR019070">
    <property type="entry name" value="Restrct_endonuc_II_SinI"/>
</dbReference>
<accession>F2NVC4</accession>
<dbReference type="Pfam" id="PF09570">
    <property type="entry name" value="RE_SinI"/>
    <property type="match status" value="1"/>
</dbReference>
<keyword evidence="1" id="KW-0378">Hydrolase</keyword>
<dbReference type="EMBL" id="CP002631">
    <property type="protein sequence ID" value="AEB13634.1"/>
    <property type="molecule type" value="Genomic_DNA"/>
</dbReference>
<dbReference type="eggNOG" id="ENOG502Z856">
    <property type="taxonomic scope" value="Bacteria"/>
</dbReference>
<dbReference type="Proteomes" id="UP000006852">
    <property type="component" value="Chromosome"/>
</dbReference>
<dbReference type="GO" id="GO:0009307">
    <property type="term" value="P:DNA restriction-modification system"/>
    <property type="evidence" value="ECO:0007669"/>
    <property type="project" value="InterPro"/>
</dbReference>
<dbReference type="EC" id="3.1.21.4" evidence="1"/>
<evidence type="ECO:0000313" key="2">
    <source>
        <dbReference type="Proteomes" id="UP000006852"/>
    </source>
</evidence>
<keyword evidence="2" id="KW-1185">Reference proteome</keyword>
<dbReference type="GO" id="GO:0003677">
    <property type="term" value="F:DNA binding"/>
    <property type="evidence" value="ECO:0007669"/>
    <property type="project" value="InterPro"/>
</dbReference>
<sequence length="232" mass="26783">MNIEKICNEILDELNPCYDIEQSLRNAFITVIKYLNQFPENLSVRSKNNIPDVKTREGIEQLAISYFNGFHSPTVPKLPKTVPDEMVSFIMEIVFNHSKQETEEIKITHLESMASENAVGALLERYLDSVLREKGWAWCCGNFVKAIDFIKFDNGVWFELQIKNRSNTENSSSSKIREGTSIHKWYRTEAKSGETMWNNVPEPMKGMNLSEEGFKKFVEQYLKKNINLGKGN</sequence>
<dbReference type="REBASE" id="34447">
    <property type="entry name" value="Tsu2489ORF695P"/>
</dbReference>
<name>F2NVC4_TRES6</name>
<reference evidence="1 2" key="1">
    <citation type="journal article" date="2011" name="Stand. Genomic Sci.">
        <title>Complete genome sequence of Treponema succinifaciens type strain (6091).</title>
        <authorList>
            <person name="Han C."/>
            <person name="Gronow S."/>
            <person name="Teshima H."/>
            <person name="Lapidus A."/>
            <person name="Nolan M."/>
            <person name="Lucas S."/>
            <person name="Hammon N."/>
            <person name="Deshpande S."/>
            <person name="Cheng J.F."/>
            <person name="Zeytun A."/>
            <person name="Tapia R."/>
            <person name="Goodwin L."/>
            <person name="Pitluck S."/>
            <person name="Liolios K."/>
            <person name="Pagani I."/>
            <person name="Ivanova N."/>
            <person name="Mavromatis K."/>
            <person name="Mikhailova N."/>
            <person name="Huntemann M."/>
            <person name="Pati A."/>
            <person name="Chen A."/>
            <person name="Palaniappan K."/>
            <person name="Land M."/>
            <person name="Hauser L."/>
            <person name="Brambilla E.M."/>
            <person name="Rohde M."/>
            <person name="Goker M."/>
            <person name="Woyke T."/>
            <person name="Bristow J."/>
            <person name="Eisen J.A."/>
            <person name="Markowitz V."/>
            <person name="Hugenholtz P."/>
            <person name="Kyrpides N.C."/>
            <person name="Klenk H.P."/>
            <person name="Detter J.C."/>
        </authorList>
    </citation>
    <scope>NUCLEOTIDE SEQUENCE [LARGE SCALE GENOMIC DNA]</scope>
    <source>
        <strain evidence="2">ATCC 33096 / DSM 2489 / 6091</strain>
    </source>
</reference>
<evidence type="ECO:0000313" key="1">
    <source>
        <dbReference type="EMBL" id="AEB13634.1"/>
    </source>
</evidence>
<proteinExistence type="predicted"/>
<dbReference type="GO" id="GO:0009036">
    <property type="term" value="F:type II site-specific deoxyribonuclease activity"/>
    <property type="evidence" value="ECO:0007669"/>
    <property type="project" value="UniProtKB-EC"/>
</dbReference>
<gene>
    <name evidence="1" type="ordered locus">Tresu_0694</name>
</gene>
<dbReference type="GeneID" id="302997887"/>
<dbReference type="OrthoDB" id="5337216at2"/>
<dbReference type="HOGENOM" id="CLU_098563_0_0_12"/>
<dbReference type="AlphaFoldDB" id="F2NVC4"/>
<organism evidence="1 2">
    <name type="scientific">Treponema succinifaciens (strain ATCC 33096 / DSM 2489 / 6091)</name>
    <dbReference type="NCBI Taxonomy" id="869209"/>
    <lineage>
        <taxon>Bacteria</taxon>
        <taxon>Pseudomonadati</taxon>
        <taxon>Spirochaetota</taxon>
        <taxon>Spirochaetia</taxon>
        <taxon>Spirochaetales</taxon>
        <taxon>Treponemataceae</taxon>
        <taxon>Treponema</taxon>
    </lineage>
</organism>
<dbReference type="RefSeq" id="WP_013700937.1">
    <property type="nucleotide sequence ID" value="NC_015385.1"/>
</dbReference>
<dbReference type="KEGG" id="tsu:Tresu_0694"/>